<dbReference type="GO" id="GO:0004222">
    <property type="term" value="F:metalloendopeptidase activity"/>
    <property type="evidence" value="ECO:0007669"/>
    <property type="project" value="InterPro"/>
</dbReference>
<feature type="transmembrane region" description="Helical" evidence="7">
    <location>
        <begin position="33"/>
        <end position="54"/>
    </location>
</feature>
<evidence type="ECO:0000256" key="1">
    <source>
        <dbReference type="ARBA" id="ARBA00001947"/>
    </source>
</evidence>
<accession>X1KC40</accession>
<keyword evidence="5" id="KW-0862">Zinc</keyword>
<evidence type="ECO:0000256" key="2">
    <source>
        <dbReference type="ARBA" id="ARBA00022670"/>
    </source>
</evidence>
<proteinExistence type="predicted"/>
<protein>
    <recommendedName>
        <fullName evidence="8">Peptidase M48 domain-containing protein</fullName>
    </recommendedName>
</protein>
<evidence type="ECO:0000256" key="4">
    <source>
        <dbReference type="ARBA" id="ARBA00022801"/>
    </source>
</evidence>
<comment type="caution">
    <text evidence="9">The sequence shown here is derived from an EMBL/GenBank/DDBJ whole genome shotgun (WGS) entry which is preliminary data.</text>
</comment>
<evidence type="ECO:0000313" key="9">
    <source>
        <dbReference type="EMBL" id="GAH79633.1"/>
    </source>
</evidence>
<keyword evidence="3" id="KW-0479">Metal-binding</keyword>
<keyword evidence="7" id="KW-0812">Transmembrane</keyword>
<dbReference type="Pfam" id="PF01435">
    <property type="entry name" value="Peptidase_M48"/>
    <property type="match status" value="1"/>
</dbReference>
<name>X1KC40_9ZZZZ</name>
<keyword evidence="6" id="KW-0482">Metalloprotease</keyword>
<dbReference type="AlphaFoldDB" id="X1KC40"/>
<evidence type="ECO:0000256" key="7">
    <source>
        <dbReference type="SAM" id="Phobius"/>
    </source>
</evidence>
<evidence type="ECO:0000256" key="5">
    <source>
        <dbReference type="ARBA" id="ARBA00022833"/>
    </source>
</evidence>
<keyword evidence="7" id="KW-1133">Transmembrane helix</keyword>
<keyword evidence="7" id="KW-0472">Membrane</keyword>
<feature type="transmembrane region" description="Helical" evidence="7">
    <location>
        <begin position="7"/>
        <end position="27"/>
    </location>
</feature>
<evidence type="ECO:0000256" key="6">
    <source>
        <dbReference type="ARBA" id="ARBA00023049"/>
    </source>
</evidence>
<feature type="non-terminal residue" evidence="9">
    <location>
        <position position="1"/>
    </location>
</feature>
<feature type="domain" description="Peptidase M48" evidence="8">
    <location>
        <begin position="31"/>
        <end position="112"/>
    </location>
</feature>
<gene>
    <name evidence="9" type="ORF">S03H2_57219</name>
</gene>
<evidence type="ECO:0000256" key="3">
    <source>
        <dbReference type="ARBA" id="ARBA00022723"/>
    </source>
</evidence>
<reference evidence="9" key="1">
    <citation type="journal article" date="2014" name="Front. Microbiol.">
        <title>High frequency of phylogenetically diverse reductive dehalogenase-homologous genes in deep subseafloor sedimentary metagenomes.</title>
        <authorList>
            <person name="Kawai M."/>
            <person name="Futagami T."/>
            <person name="Toyoda A."/>
            <person name="Takaki Y."/>
            <person name="Nishi S."/>
            <person name="Hori S."/>
            <person name="Arai W."/>
            <person name="Tsubouchi T."/>
            <person name="Morono Y."/>
            <person name="Uchiyama I."/>
            <person name="Ito T."/>
            <person name="Fujiyama A."/>
            <person name="Inagaki F."/>
            <person name="Takami H."/>
        </authorList>
    </citation>
    <scope>NUCLEOTIDE SEQUENCE</scope>
    <source>
        <strain evidence="9">Expedition CK06-06</strain>
    </source>
</reference>
<dbReference type="InterPro" id="IPR001915">
    <property type="entry name" value="Peptidase_M48"/>
</dbReference>
<sequence length="124" mass="14349">WIYFVYSLGYMAFFGIIMHGLSTVLDFEKMSFGFWGLTGSVLGPLYFVVLFGIISRKLEFRADRFVIEVASNPSAFIEALKKLATLNTMPFRWKKKDEVLLSHPSVERRILKFSQVLNSRQNDL</sequence>
<dbReference type="GO" id="GO:0006508">
    <property type="term" value="P:proteolysis"/>
    <property type="evidence" value="ECO:0007669"/>
    <property type="project" value="UniProtKB-KW"/>
</dbReference>
<keyword evidence="2" id="KW-0645">Protease</keyword>
<organism evidence="9">
    <name type="scientific">marine sediment metagenome</name>
    <dbReference type="NCBI Taxonomy" id="412755"/>
    <lineage>
        <taxon>unclassified sequences</taxon>
        <taxon>metagenomes</taxon>
        <taxon>ecological metagenomes</taxon>
    </lineage>
</organism>
<dbReference type="EMBL" id="BARU01036669">
    <property type="protein sequence ID" value="GAH79633.1"/>
    <property type="molecule type" value="Genomic_DNA"/>
</dbReference>
<comment type="cofactor">
    <cofactor evidence="1">
        <name>Zn(2+)</name>
        <dbReference type="ChEBI" id="CHEBI:29105"/>
    </cofactor>
</comment>
<dbReference type="GO" id="GO:0046872">
    <property type="term" value="F:metal ion binding"/>
    <property type="evidence" value="ECO:0007669"/>
    <property type="project" value="UniProtKB-KW"/>
</dbReference>
<evidence type="ECO:0000259" key="8">
    <source>
        <dbReference type="Pfam" id="PF01435"/>
    </source>
</evidence>
<keyword evidence="4" id="KW-0378">Hydrolase</keyword>